<reference evidence="1 2" key="1">
    <citation type="journal article" date="2014" name="Genome Announc.">
        <title>Draft genome sequences of eight enterohepatic helicobacter species isolated from both laboratory and wild rodents.</title>
        <authorList>
            <person name="Sheh A."/>
            <person name="Shen Z."/>
            <person name="Fox J.G."/>
        </authorList>
    </citation>
    <scope>NUCLEOTIDE SEQUENCE [LARGE SCALE GENOMIC DNA]</scope>
    <source>
        <strain evidence="1 2">ATCC 49310</strain>
    </source>
</reference>
<protein>
    <submittedName>
        <fullName evidence="1">Uncharacterized protein</fullName>
    </submittedName>
</protein>
<accession>A0A4U8TFF6</accession>
<evidence type="ECO:0000313" key="1">
    <source>
        <dbReference type="EMBL" id="TLD98128.1"/>
    </source>
</evidence>
<comment type="caution">
    <text evidence="1">The sequence shown here is derived from an EMBL/GenBank/DDBJ whole genome shotgun (WGS) entry which is preliminary data.</text>
</comment>
<dbReference type="Proteomes" id="UP000029861">
    <property type="component" value="Unassembled WGS sequence"/>
</dbReference>
<organism evidence="1 2">
    <name type="scientific">Helicobacter trogontum</name>
    <dbReference type="NCBI Taxonomy" id="50960"/>
    <lineage>
        <taxon>Bacteria</taxon>
        <taxon>Pseudomonadati</taxon>
        <taxon>Campylobacterota</taxon>
        <taxon>Epsilonproteobacteria</taxon>
        <taxon>Campylobacterales</taxon>
        <taxon>Helicobacteraceae</taxon>
        <taxon>Helicobacter</taxon>
    </lineage>
</organism>
<name>A0A4U8TFF6_9HELI</name>
<dbReference type="EMBL" id="JRPK02000016">
    <property type="protein sequence ID" value="TLD98128.1"/>
    <property type="molecule type" value="Genomic_DNA"/>
</dbReference>
<sequence length="369" mass="43574">MFELEKELQDEILHNISLQKDICINLDIDFKKCKFIAEDTYINGITADFSIFEDNEVRAIVECKGGKINLTDYVRGIGQIFQYEFFAEEHLSIKNYKFTNLNNFSSVLIFPDSVLRNNDFNIGLFKYPKSKKILEINSKNLALRQITEKELQTLRNSKIDNLKVISQYYIRDNRLFELYFLLKILMIYKLKNKKVHRVFMWQDNGLLQKLKTPNNRNWRNAFISLSSLGFIDKNNYPTQSGVAFANMEFAEFALMVFNSYLKPYYDLIFKALQINNNVSNKELSDNIKQAYNTKADILFLTQSHGRYISSWLNIARDDFAIIDFKARDTQKNFLLNPFEVNNDTFLQHIKKYSKINDYLPNFESVYNEI</sequence>
<evidence type="ECO:0000313" key="2">
    <source>
        <dbReference type="Proteomes" id="UP000029861"/>
    </source>
</evidence>
<dbReference type="RefSeq" id="WP_104742284.1">
    <property type="nucleotide sequence ID" value="NZ_FZNF01000057.1"/>
</dbReference>
<proteinExistence type="predicted"/>
<dbReference type="AlphaFoldDB" id="A0A4U8TFF6"/>
<gene>
    <name evidence="1" type="ORF">LS80_005780</name>
</gene>